<keyword evidence="3" id="KW-0472">Membrane</keyword>
<evidence type="ECO:0000256" key="2">
    <source>
        <dbReference type="ARBA" id="ARBA00009370"/>
    </source>
</evidence>
<evidence type="ECO:0000259" key="4">
    <source>
        <dbReference type="Pfam" id="PF10502"/>
    </source>
</evidence>
<dbReference type="NCBIfam" id="TIGR02227">
    <property type="entry name" value="sigpep_I_bact"/>
    <property type="match status" value="1"/>
</dbReference>
<keyword evidence="6" id="KW-1185">Reference proteome</keyword>
<dbReference type="Proteomes" id="UP001437460">
    <property type="component" value="Unassembled WGS sequence"/>
</dbReference>
<dbReference type="EC" id="3.4.21.89" evidence="3"/>
<dbReference type="RefSeq" id="WP_349228359.1">
    <property type="nucleotide sequence ID" value="NZ_JBBMFJ010000002.1"/>
</dbReference>
<dbReference type="InterPro" id="IPR000223">
    <property type="entry name" value="Pept_S26A_signal_pept_1"/>
</dbReference>
<dbReference type="Pfam" id="PF10502">
    <property type="entry name" value="Peptidase_S26"/>
    <property type="match status" value="1"/>
</dbReference>
<evidence type="ECO:0000313" key="6">
    <source>
        <dbReference type="Proteomes" id="UP001437460"/>
    </source>
</evidence>
<feature type="domain" description="Peptidase S26" evidence="4">
    <location>
        <begin position="31"/>
        <end position="175"/>
    </location>
</feature>
<comment type="subcellular location">
    <subcellularLocation>
        <location evidence="1">Cell membrane</location>
        <topology evidence="1">Single-pass type II membrane protein</topology>
    </subcellularLocation>
    <subcellularLocation>
        <location evidence="3">Membrane</location>
        <topology evidence="3">Single-pass type II membrane protein</topology>
    </subcellularLocation>
</comment>
<dbReference type="InterPro" id="IPR019533">
    <property type="entry name" value="Peptidase_S26"/>
</dbReference>
<evidence type="ECO:0000256" key="1">
    <source>
        <dbReference type="ARBA" id="ARBA00004401"/>
    </source>
</evidence>
<keyword evidence="3" id="KW-0812">Transmembrane</keyword>
<dbReference type="InterPro" id="IPR036286">
    <property type="entry name" value="LexA/Signal_pep-like_sf"/>
</dbReference>
<feature type="transmembrane region" description="Helical" evidence="3">
    <location>
        <begin position="30"/>
        <end position="51"/>
    </location>
</feature>
<dbReference type="PANTHER" id="PTHR43390">
    <property type="entry name" value="SIGNAL PEPTIDASE I"/>
    <property type="match status" value="1"/>
</dbReference>
<evidence type="ECO:0000256" key="3">
    <source>
        <dbReference type="RuleBase" id="RU362042"/>
    </source>
</evidence>
<comment type="caution">
    <text evidence="5">The sequence shown here is derived from an EMBL/GenBank/DDBJ whole genome shotgun (WGS) entry which is preliminary data.</text>
</comment>
<comment type="similarity">
    <text evidence="2 3">Belongs to the peptidase S26 family.</text>
</comment>
<dbReference type="PRINTS" id="PR00727">
    <property type="entry name" value="LEADERPTASE"/>
</dbReference>
<dbReference type="CDD" id="cd06530">
    <property type="entry name" value="S26_SPase_I"/>
    <property type="match status" value="1"/>
</dbReference>
<evidence type="ECO:0000313" key="5">
    <source>
        <dbReference type="EMBL" id="MEQ2561927.1"/>
    </source>
</evidence>
<keyword evidence="3" id="KW-0645">Protease</keyword>
<comment type="catalytic activity">
    <reaction evidence="3">
        <text>Cleavage of hydrophobic, N-terminal signal or leader sequences from secreted and periplasmic proteins.</text>
        <dbReference type="EC" id="3.4.21.89"/>
    </reaction>
</comment>
<gene>
    <name evidence="5" type="primary">lepB</name>
    <name evidence="5" type="ORF">WMO41_01800</name>
</gene>
<name>A0ABV1HHZ0_9FIRM</name>
<protein>
    <recommendedName>
        <fullName evidence="3">Signal peptidase I</fullName>
        <ecNumber evidence="3">3.4.21.89</ecNumber>
    </recommendedName>
</protein>
<dbReference type="PANTHER" id="PTHR43390:SF1">
    <property type="entry name" value="CHLOROPLAST PROCESSING PEPTIDASE"/>
    <property type="match status" value="1"/>
</dbReference>
<keyword evidence="3" id="KW-1133">Transmembrane helix</keyword>
<accession>A0ABV1HHZ0</accession>
<sequence>MGKNKKNVRAADVIRARRLALNTREGYKSLFFRIIVLGLTAYLIFTQVFLITQNSGLGMFPAVKDGDLIIAFRLQKDYAKEDVIVATVDGKQEVARIIARETDVVTLDESGKLLVNGTAQSGEIMYPTYAKEGLEYPYRVPEGHVFVLGDYRTNATDSRDFGPIPMKQVEGKVITILRRRGL</sequence>
<dbReference type="SUPFAM" id="SSF51306">
    <property type="entry name" value="LexA/Signal peptidase"/>
    <property type="match status" value="1"/>
</dbReference>
<organism evidence="5 6">
    <name type="scientific">Ventrimonas faecis</name>
    <dbReference type="NCBI Taxonomy" id="3133170"/>
    <lineage>
        <taxon>Bacteria</taxon>
        <taxon>Bacillati</taxon>
        <taxon>Bacillota</taxon>
        <taxon>Clostridia</taxon>
        <taxon>Lachnospirales</taxon>
        <taxon>Lachnospiraceae</taxon>
        <taxon>Ventrimonas</taxon>
    </lineage>
</organism>
<dbReference type="EMBL" id="JBBMFJ010000002">
    <property type="protein sequence ID" value="MEQ2561927.1"/>
    <property type="molecule type" value="Genomic_DNA"/>
</dbReference>
<proteinExistence type="inferred from homology"/>
<reference evidence="5 6" key="1">
    <citation type="submission" date="2024-03" db="EMBL/GenBank/DDBJ databases">
        <title>Human intestinal bacterial collection.</title>
        <authorList>
            <person name="Pauvert C."/>
            <person name="Hitch T.C.A."/>
            <person name="Clavel T."/>
        </authorList>
    </citation>
    <scope>NUCLEOTIDE SEQUENCE [LARGE SCALE GENOMIC DNA]</scope>
    <source>
        <strain evidence="5 6">CLA-AP-H27</strain>
    </source>
</reference>
<dbReference type="Gene3D" id="2.10.109.10">
    <property type="entry name" value="Umud Fragment, subunit A"/>
    <property type="match status" value="1"/>
</dbReference>
<keyword evidence="3 5" id="KW-0378">Hydrolase</keyword>
<dbReference type="GO" id="GO:0009003">
    <property type="term" value="F:signal peptidase activity"/>
    <property type="evidence" value="ECO:0007669"/>
    <property type="project" value="UniProtKB-EC"/>
</dbReference>